<feature type="compositionally biased region" description="Polar residues" evidence="6">
    <location>
        <begin position="412"/>
        <end position="428"/>
    </location>
</feature>
<dbReference type="EMBL" id="QPHM01000001">
    <property type="protein sequence ID" value="RCU46712.1"/>
    <property type="molecule type" value="Genomic_DNA"/>
</dbReference>
<evidence type="ECO:0000256" key="6">
    <source>
        <dbReference type="SAM" id="MobiDB-lite"/>
    </source>
</evidence>
<proteinExistence type="inferred from homology"/>
<dbReference type="OrthoDB" id="9881at2157"/>
<evidence type="ECO:0000256" key="5">
    <source>
        <dbReference type="RuleBase" id="RU000461"/>
    </source>
</evidence>
<evidence type="ECO:0000313" key="7">
    <source>
        <dbReference type="EMBL" id="RCU46712.1"/>
    </source>
</evidence>
<name>A0A368N855_9EURY</name>
<dbReference type="Pfam" id="PF00067">
    <property type="entry name" value="p450"/>
    <property type="match status" value="1"/>
</dbReference>
<evidence type="ECO:0000256" key="4">
    <source>
        <dbReference type="ARBA" id="ARBA00023004"/>
    </source>
</evidence>
<dbReference type="PRINTS" id="PR00385">
    <property type="entry name" value="P450"/>
</dbReference>
<sequence>MTTRGSLPPTPPGVPVVGHAPAFARDPFGFVRRSVNGTGDVFRMRLFGRDVHVVAHPTHVRTILRRPDAFRKPDDFRVAFGEAVLSVHGEQWRRQREAMGDIFGPNRITAHADRMAEVAAERIADWSGDTVRLDTAMRGVALDNPFEVVLGASLDPAEIDELAEAAASLNLYFKPTTWALPDWVPTPARRDFRRGKATVRNQARRLLDGADVDGDGLIPALATLESAPDSEFDREEVLDQVVGMLFAGHETTALAMTYGLHQIAAHDDVTERFDDELDGIEAGTAGVEGTPYLDRVVNETLRLYPPVHALPRITDERVEIGEYVIPAGEQLLVSIWNLHHDPRFYDDPWAFDPDRWLGASPEEYGHAFIPFGAGPRVCLGRHFSRTEMKAVFTAVGRRYRIDAEGSPAIDPQMTSQPAAPVTVSLQRR</sequence>
<keyword evidence="5" id="KW-0503">Monooxygenase</keyword>
<organism evidence="7 8">
    <name type="scientific">Haloplanus salinus</name>
    <dbReference type="NCBI Taxonomy" id="1126245"/>
    <lineage>
        <taxon>Archaea</taxon>
        <taxon>Methanobacteriati</taxon>
        <taxon>Methanobacteriota</taxon>
        <taxon>Stenosarchaea group</taxon>
        <taxon>Halobacteria</taxon>
        <taxon>Halobacteriales</taxon>
        <taxon>Haloferacaceae</taxon>
        <taxon>Haloplanus</taxon>
    </lineage>
</organism>
<keyword evidence="5" id="KW-0349">Heme</keyword>
<dbReference type="InterPro" id="IPR050121">
    <property type="entry name" value="Cytochrome_P450_monoxygenase"/>
</dbReference>
<evidence type="ECO:0000256" key="2">
    <source>
        <dbReference type="ARBA" id="ARBA00010617"/>
    </source>
</evidence>
<gene>
    <name evidence="7" type="ORF">DU504_04975</name>
</gene>
<feature type="region of interest" description="Disordered" evidence="6">
    <location>
        <begin position="406"/>
        <end position="428"/>
    </location>
</feature>
<comment type="similarity">
    <text evidence="2 5">Belongs to the cytochrome P450 family.</text>
</comment>
<dbReference type="GO" id="GO:0005506">
    <property type="term" value="F:iron ion binding"/>
    <property type="evidence" value="ECO:0007669"/>
    <property type="project" value="InterPro"/>
</dbReference>
<evidence type="ECO:0000256" key="3">
    <source>
        <dbReference type="ARBA" id="ARBA00022723"/>
    </source>
</evidence>
<dbReference type="Gene3D" id="1.10.630.10">
    <property type="entry name" value="Cytochrome P450"/>
    <property type="match status" value="1"/>
</dbReference>
<comment type="caution">
    <text evidence="7">The sequence shown here is derived from an EMBL/GenBank/DDBJ whole genome shotgun (WGS) entry which is preliminary data.</text>
</comment>
<reference evidence="7 8" key="1">
    <citation type="submission" date="2018-07" db="EMBL/GenBank/DDBJ databases">
        <title>Genome sequences of Haloplanus salinus JCM 18368T.</title>
        <authorList>
            <person name="Kim Y.B."/>
            <person name="Roh S.W."/>
        </authorList>
    </citation>
    <scope>NUCLEOTIDE SEQUENCE [LARGE SCALE GENOMIC DNA]</scope>
    <source>
        <strain evidence="7 8">JCM 18368</strain>
    </source>
</reference>
<evidence type="ECO:0000313" key="8">
    <source>
        <dbReference type="Proteomes" id="UP000252189"/>
    </source>
</evidence>
<dbReference type="SUPFAM" id="SSF48264">
    <property type="entry name" value="Cytochrome P450"/>
    <property type="match status" value="1"/>
</dbReference>
<dbReference type="PANTHER" id="PTHR24305">
    <property type="entry name" value="CYTOCHROME P450"/>
    <property type="match status" value="1"/>
</dbReference>
<dbReference type="PRINTS" id="PR00465">
    <property type="entry name" value="EP450IV"/>
</dbReference>
<comment type="cofactor">
    <cofactor evidence="1">
        <name>heme</name>
        <dbReference type="ChEBI" id="CHEBI:30413"/>
    </cofactor>
</comment>
<dbReference type="InterPro" id="IPR036396">
    <property type="entry name" value="Cyt_P450_sf"/>
</dbReference>
<dbReference type="Proteomes" id="UP000252189">
    <property type="component" value="Unassembled WGS sequence"/>
</dbReference>
<dbReference type="InterPro" id="IPR017972">
    <property type="entry name" value="Cyt_P450_CS"/>
</dbReference>
<dbReference type="AlphaFoldDB" id="A0A368N855"/>
<dbReference type="InterPro" id="IPR001128">
    <property type="entry name" value="Cyt_P450"/>
</dbReference>
<keyword evidence="4 5" id="KW-0408">Iron</keyword>
<evidence type="ECO:0000256" key="1">
    <source>
        <dbReference type="ARBA" id="ARBA00001971"/>
    </source>
</evidence>
<dbReference type="InterPro" id="IPR002403">
    <property type="entry name" value="Cyt_P450_E_grp-IV"/>
</dbReference>
<keyword evidence="8" id="KW-1185">Reference proteome</keyword>
<keyword evidence="3 5" id="KW-0479">Metal-binding</keyword>
<dbReference type="RefSeq" id="WP_114448266.1">
    <property type="nucleotide sequence ID" value="NZ_QPHM01000001.1"/>
</dbReference>
<dbReference type="GO" id="GO:0016705">
    <property type="term" value="F:oxidoreductase activity, acting on paired donors, with incorporation or reduction of molecular oxygen"/>
    <property type="evidence" value="ECO:0007669"/>
    <property type="project" value="InterPro"/>
</dbReference>
<dbReference type="PANTHER" id="PTHR24305:SF166">
    <property type="entry name" value="CYTOCHROME P450 12A4, MITOCHONDRIAL-RELATED"/>
    <property type="match status" value="1"/>
</dbReference>
<dbReference type="GO" id="GO:0004497">
    <property type="term" value="F:monooxygenase activity"/>
    <property type="evidence" value="ECO:0007669"/>
    <property type="project" value="UniProtKB-KW"/>
</dbReference>
<dbReference type="GO" id="GO:0020037">
    <property type="term" value="F:heme binding"/>
    <property type="evidence" value="ECO:0007669"/>
    <property type="project" value="InterPro"/>
</dbReference>
<protein>
    <submittedName>
        <fullName evidence="7">Cytochrome P450</fullName>
    </submittedName>
</protein>
<accession>A0A368N855</accession>
<keyword evidence="5" id="KW-0560">Oxidoreductase</keyword>
<dbReference type="PROSITE" id="PS00086">
    <property type="entry name" value="CYTOCHROME_P450"/>
    <property type="match status" value="1"/>
</dbReference>